<evidence type="ECO:0000313" key="3">
    <source>
        <dbReference type="Proteomes" id="UP000799438"/>
    </source>
</evidence>
<accession>A0A6A6AYC2</accession>
<evidence type="ECO:0000256" key="1">
    <source>
        <dbReference type="SAM" id="MobiDB-lite"/>
    </source>
</evidence>
<organism evidence="2 3">
    <name type="scientific">Aplosporella prunicola CBS 121167</name>
    <dbReference type="NCBI Taxonomy" id="1176127"/>
    <lineage>
        <taxon>Eukaryota</taxon>
        <taxon>Fungi</taxon>
        <taxon>Dikarya</taxon>
        <taxon>Ascomycota</taxon>
        <taxon>Pezizomycotina</taxon>
        <taxon>Dothideomycetes</taxon>
        <taxon>Dothideomycetes incertae sedis</taxon>
        <taxon>Botryosphaeriales</taxon>
        <taxon>Aplosporellaceae</taxon>
        <taxon>Aplosporella</taxon>
    </lineage>
</organism>
<keyword evidence="3" id="KW-1185">Reference proteome</keyword>
<feature type="compositionally biased region" description="Polar residues" evidence="1">
    <location>
        <begin position="35"/>
        <end position="47"/>
    </location>
</feature>
<protein>
    <submittedName>
        <fullName evidence="2">Uncharacterized protein</fullName>
    </submittedName>
</protein>
<name>A0A6A6AYC2_9PEZI</name>
<proteinExistence type="predicted"/>
<dbReference type="EMBL" id="ML995516">
    <property type="protein sequence ID" value="KAF2136606.1"/>
    <property type="molecule type" value="Genomic_DNA"/>
</dbReference>
<feature type="region of interest" description="Disordered" evidence="1">
    <location>
        <begin position="31"/>
        <end position="60"/>
    </location>
</feature>
<evidence type="ECO:0000313" key="2">
    <source>
        <dbReference type="EMBL" id="KAF2136606.1"/>
    </source>
</evidence>
<dbReference type="Proteomes" id="UP000799438">
    <property type="component" value="Unassembled WGS sequence"/>
</dbReference>
<gene>
    <name evidence="2" type="ORF">K452DRAFT_302618</name>
</gene>
<dbReference type="RefSeq" id="XP_033392324.1">
    <property type="nucleotide sequence ID" value="XM_033542617.1"/>
</dbReference>
<sequence>MQDMDMPSGISGNLMDGMDKIGNVSEDSLEGIVTPSETSGTSENITDGTDKTDASFSDTSNRIPTLSETCEATPDALQPFTQDAPTLLSWFATLNAPEIGSYFYPRLANFTISFIPSLDTAKLATAHTTLSDAEQLELVRAGIDAYFDVLAPDDDTDIRAAFAVLYRAFVAELDEAAGLDMVLGAVDALWEAEMLLHAGRVEEVRKNLRGLRERVVANSEVFVGNADVGIVVADAATLDEGGLDDRVRALLAGALAQAE</sequence>
<dbReference type="GeneID" id="54300114"/>
<dbReference type="AlphaFoldDB" id="A0A6A6AYC2"/>
<reference evidence="2" key="1">
    <citation type="journal article" date="2020" name="Stud. Mycol.">
        <title>101 Dothideomycetes genomes: a test case for predicting lifestyles and emergence of pathogens.</title>
        <authorList>
            <person name="Haridas S."/>
            <person name="Albert R."/>
            <person name="Binder M."/>
            <person name="Bloem J."/>
            <person name="Labutti K."/>
            <person name="Salamov A."/>
            <person name="Andreopoulos B."/>
            <person name="Baker S."/>
            <person name="Barry K."/>
            <person name="Bills G."/>
            <person name="Bluhm B."/>
            <person name="Cannon C."/>
            <person name="Castanera R."/>
            <person name="Culley D."/>
            <person name="Daum C."/>
            <person name="Ezra D."/>
            <person name="Gonzalez J."/>
            <person name="Henrissat B."/>
            <person name="Kuo A."/>
            <person name="Liang C."/>
            <person name="Lipzen A."/>
            <person name="Lutzoni F."/>
            <person name="Magnuson J."/>
            <person name="Mondo S."/>
            <person name="Nolan M."/>
            <person name="Ohm R."/>
            <person name="Pangilinan J."/>
            <person name="Park H.-J."/>
            <person name="Ramirez L."/>
            <person name="Alfaro M."/>
            <person name="Sun H."/>
            <person name="Tritt A."/>
            <person name="Yoshinaga Y."/>
            <person name="Zwiers L.-H."/>
            <person name="Turgeon B."/>
            <person name="Goodwin S."/>
            <person name="Spatafora J."/>
            <person name="Crous P."/>
            <person name="Grigoriev I."/>
        </authorList>
    </citation>
    <scope>NUCLEOTIDE SEQUENCE</scope>
    <source>
        <strain evidence="2">CBS 121167</strain>
    </source>
</reference>